<accession>A0A2H3NZ36</accession>
<organism evidence="1 2">
    <name type="scientific">Longimonas halophila</name>
    <dbReference type="NCBI Taxonomy" id="1469170"/>
    <lineage>
        <taxon>Bacteria</taxon>
        <taxon>Pseudomonadati</taxon>
        <taxon>Rhodothermota</taxon>
        <taxon>Rhodothermia</taxon>
        <taxon>Rhodothermales</taxon>
        <taxon>Salisaetaceae</taxon>
        <taxon>Longimonas</taxon>
    </lineage>
</organism>
<gene>
    <name evidence="1" type="ORF">CRI93_03945</name>
</gene>
<dbReference type="RefSeq" id="WP_098061321.1">
    <property type="nucleotide sequence ID" value="NZ_PDEP01000003.1"/>
</dbReference>
<dbReference type="EMBL" id="PDEP01000003">
    <property type="protein sequence ID" value="PEN08283.1"/>
    <property type="molecule type" value="Genomic_DNA"/>
</dbReference>
<dbReference type="SUPFAM" id="SSF53448">
    <property type="entry name" value="Nucleotide-diphospho-sugar transferases"/>
    <property type="match status" value="1"/>
</dbReference>
<proteinExistence type="predicted"/>
<evidence type="ECO:0000313" key="2">
    <source>
        <dbReference type="Proteomes" id="UP000221024"/>
    </source>
</evidence>
<dbReference type="InterPro" id="IPR029044">
    <property type="entry name" value="Nucleotide-diphossugar_trans"/>
</dbReference>
<evidence type="ECO:0008006" key="3">
    <source>
        <dbReference type="Google" id="ProtNLM"/>
    </source>
</evidence>
<reference evidence="1 2" key="1">
    <citation type="submission" date="2017-10" db="EMBL/GenBank/DDBJ databases">
        <title>Draft genome of Longimonas halophila.</title>
        <authorList>
            <person name="Goh K.M."/>
            <person name="Shamsir M.S."/>
            <person name="Lim S.W."/>
        </authorList>
    </citation>
    <scope>NUCLEOTIDE SEQUENCE [LARGE SCALE GENOMIC DNA]</scope>
    <source>
        <strain evidence="1 2">KCTC 42399</strain>
    </source>
</reference>
<dbReference type="Gene3D" id="3.90.550.10">
    <property type="entry name" value="Spore Coat Polysaccharide Biosynthesis Protein SpsA, Chain A"/>
    <property type="match status" value="1"/>
</dbReference>
<dbReference type="Proteomes" id="UP000221024">
    <property type="component" value="Unassembled WGS sequence"/>
</dbReference>
<protein>
    <recommendedName>
        <fullName evidence="3">Nucleotide-diphospho-sugar transferase domain-containing protein</fullName>
    </recommendedName>
</protein>
<name>A0A2H3NZ36_9BACT</name>
<comment type="caution">
    <text evidence="1">The sequence shown here is derived from an EMBL/GenBank/DDBJ whole genome shotgun (WGS) entry which is preliminary data.</text>
</comment>
<dbReference type="OrthoDB" id="1490936at2"/>
<sequence>MPTEGYVLHSYGDEAYARHAAASVSTLRRYDTTRPVALYCPASHKAYLAEAGVDTLFDRIELLPEAHRSIVGFKHHIDRFMPYDRCLFVDTDMVWCRNPDPLWQQLQAFPFTATGRMRADFFFGGPKGLGVLVEFLLNRRDRTLSDFGLSYLPRVQAGMLYAQDRSVTETFCATARHFLRQDDDTHFRSRLDEGRSEESCEWSMAMAMSKLDLHVFSWMQGHNTPQLDFIDGLTTYDPDFEHVVCDYYTLPFIHDLRGIPNETIRDLLIAILSRLPGMGDRMRITPFVLHFGWLHEKEPFHTFAERSWADLVAATPSSMSNDGASAHAPTPPK</sequence>
<evidence type="ECO:0000313" key="1">
    <source>
        <dbReference type="EMBL" id="PEN08283.1"/>
    </source>
</evidence>
<dbReference type="AlphaFoldDB" id="A0A2H3NZ36"/>
<keyword evidence="2" id="KW-1185">Reference proteome</keyword>